<reference evidence="2 3" key="1">
    <citation type="submission" date="2019-03" db="EMBL/GenBank/DDBJ databases">
        <title>Three New Species of Nocardioides, Nocardioides euryhalodurans sp. nov., Nocardioides seonyuensis sp. nov. and Nocardioides eburneoflavus sp. nov., Iolated from Soil.</title>
        <authorList>
            <person name="Roh S.G."/>
            <person name="Lee C."/>
            <person name="Kim M.-K."/>
            <person name="Kim S.B."/>
        </authorList>
    </citation>
    <scope>NUCLEOTIDE SEQUENCE [LARGE SCALE GENOMIC DNA]</scope>
    <source>
        <strain evidence="2 3">MMS17-SY117</strain>
    </source>
</reference>
<dbReference type="AlphaFoldDB" id="A0A4P7GNT5"/>
<evidence type="ECO:0008006" key="4">
    <source>
        <dbReference type="Google" id="ProtNLM"/>
    </source>
</evidence>
<dbReference type="RefSeq" id="WP_135079467.1">
    <property type="nucleotide sequence ID" value="NZ_CP038267.1"/>
</dbReference>
<dbReference type="PROSITE" id="PS51257">
    <property type="entry name" value="PROKAR_LIPOPROTEIN"/>
    <property type="match status" value="1"/>
</dbReference>
<feature type="compositionally biased region" description="Low complexity" evidence="1">
    <location>
        <begin position="35"/>
        <end position="47"/>
    </location>
</feature>
<dbReference type="OrthoDB" id="3788872at2"/>
<feature type="region of interest" description="Disordered" evidence="1">
    <location>
        <begin position="21"/>
        <end position="49"/>
    </location>
</feature>
<gene>
    <name evidence="2" type="ORF">EXE57_16765</name>
</gene>
<evidence type="ECO:0000256" key="1">
    <source>
        <dbReference type="SAM" id="MobiDB-lite"/>
    </source>
</evidence>
<dbReference type="KEGG" id="noy:EXE57_16765"/>
<dbReference type="EMBL" id="CP038267">
    <property type="protein sequence ID" value="QBR93743.1"/>
    <property type="molecule type" value="Genomic_DNA"/>
</dbReference>
<dbReference type="Proteomes" id="UP000294894">
    <property type="component" value="Chromosome"/>
</dbReference>
<evidence type="ECO:0000313" key="2">
    <source>
        <dbReference type="EMBL" id="QBR93743.1"/>
    </source>
</evidence>
<keyword evidence="3" id="KW-1185">Reference proteome</keyword>
<organism evidence="2 3">
    <name type="scientific">Nocardioides euryhalodurans</name>
    <dbReference type="NCBI Taxonomy" id="2518370"/>
    <lineage>
        <taxon>Bacteria</taxon>
        <taxon>Bacillati</taxon>
        <taxon>Actinomycetota</taxon>
        <taxon>Actinomycetes</taxon>
        <taxon>Propionibacteriales</taxon>
        <taxon>Nocardioidaceae</taxon>
        <taxon>Nocardioides</taxon>
    </lineage>
</organism>
<proteinExistence type="predicted"/>
<accession>A0A4P7GNT5</accession>
<evidence type="ECO:0000313" key="3">
    <source>
        <dbReference type="Proteomes" id="UP000294894"/>
    </source>
</evidence>
<name>A0A4P7GNT5_9ACTN</name>
<protein>
    <recommendedName>
        <fullName evidence="4">Lipoprotein</fullName>
    </recommendedName>
</protein>
<sequence length="173" mass="18758">MSRRLIAAAITGVLLLAGCQDEPQPRFADPPDSPSPSESETSAVPEAQSPEEVLDAWLATYTEFESTGEPQALRSLSQACATCEEVIRIVVTAHDRGGYLRSDGWSIKGSPSVIYERPRATGLRAEVEVSPSRYKATANSPVERGTGGVITMEFDLERTNEGWLVSDFTRLPS</sequence>